<evidence type="ECO:0000313" key="3">
    <source>
        <dbReference type="EnsemblMetazoa" id="XP_038063979.1"/>
    </source>
</evidence>
<sequence length="212" mass="23966">MNLLIVLMLGACAAVALADDSKELEALMQAINSNENGATLKNRIQWGFPHVHVHLPHIAWGLPHVHLHLPHKRDESNVKSDDSKELEALMQAINSNENGATLKNRIQWGFPHVHVHLPHIAWGLPHVHLHLPHKRDESNVKSDDAKSLEALMQAIDSKEYGETMDAFPPGLKDRIQWGFHIHPYHKRDEHKSDEFQAEDDATSFRPRPAGKA</sequence>
<dbReference type="AlphaFoldDB" id="A0A914AKM9"/>
<evidence type="ECO:0000256" key="2">
    <source>
        <dbReference type="SAM" id="SignalP"/>
    </source>
</evidence>
<dbReference type="GeneID" id="119734519"/>
<feature type="region of interest" description="Disordered" evidence="1">
    <location>
        <begin position="188"/>
        <end position="212"/>
    </location>
</feature>
<dbReference type="Proteomes" id="UP000887568">
    <property type="component" value="Unplaced"/>
</dbReference>
<evidence type="ECO:0008006" key="5">
    <source>
        <dbReference type="Google" id="ProtNLM"/>
    </source>
</evidence>
<keyword evidence="4" id="KW-1185">Reference proteome</keyword>
<protein>
    <recommendedName>
        <fullName evidence="5">HIT domain-containing protein</fullName>
    </recommendedName>
</protein>
<evidence type="ECO:0000313" key="4">
    <source>
        <dbReference type="Proteomes" id="UP000887568"/>
    </source>
</evidence>
<dbReference type="EnsemblMetazoa" id="XM_038208051.1">
    <property type="protein sequence ID" value="XP_038063979.1"/>
    <property type="gene ID" value="LOC119734519"/>
</dbReference>
<evidence type="ECO:0000256" key="1">
    <source>
        <dbReference type="SAM" id="MobiDB-lite"/>
    </source>
</evidence>
<proteinExistence type="predicted"/>
<feature type="signal peptide" evidence="2">
    <location>
        <begin position="1"/>
        <end position="18"/>
    </location>
</feature>
<organism evidence="3 4">
    <name type="scientific">Patiria miniata</name>
    <name type="common">Bat star</name>
    <name type="synonym">Asterina miniata</name>
    <dbReference type="NCBI Taxonomy" id="46514"/>
    <lineage>
        <taxon>Eukaryota</taxon>
        <taxon>Metazoa</taxon>
        <taxon>Echinodermata</taxon>
        <taxon>Eleutherozoa</taxon>
        <taxon>Asterozoa</taxon>
        <taxon>Asteroidea</taxon>
        <taxon>Valvatacea</taxon>
        <taxon>Valvatida</taxon>
        <taxon>Asterinidae</taxon>
        <taxon>Patiria</taxon>
    </lineage>
</organism>
<accession>A0A914AKM9</accession>
<reference evidence="3" key="1">
    <citation type="submission" date="2022-11" db="UniProtKB">
        <authorList>
            <consortium name="EnsemblMetazoa"/>
        </authorList>
    </citation>
    <scope>IDENTIFICATION</scope>
</reference>
<name>A0A914AKM9_PATMI</name>
<keyword evidence="2" id="KW-0732">Signal</keyword>
<dbReference type="RefSeq" id="XP_038063979.1">
    <property type="nucleotide sequence ID" value="XM_038208051.1"/>
</dbReference>
<feature type="chain" id="PRO_5038093053" description="HIT domain-containing protein" evidence="2">
    <location>
        <begin position="19"/>
        <end position="212"/>
    </location>
</feature>